<keyword evidence="1" id="KW-0472">Membrane</keyword>
<keyword evidence="1" id="KW-1133">Transmembrane helix</keyword>
<proteinExistence type="predicted"/>
<evidence type="ECO:0000313" key="2">
    <source>
        <dbReference type="EMBL" id="MBL1411550.1"/>
    </source>
</evidence>
<keyword evidence="3" id="KW-1185">Reference proteome</keyword>
<sequence length="61" mass="7097">MNDLLKSINLSLNSPFILSFLISWIFWSWPMVVGLLWYNAKTLQLYGYPNYKALIIENADG</sequence>
<dbReference type="RefSeq" id="WP_202105266.1">
    <property type="nucleotide sequence ID" value="NZ_JAERTY010000021.1"/>
</dbReference>
<accession>A0ABS1RB23</accession>
<reference evidence="2 3" key="1">
    <citation type="submission" date="2021-01" db="EMBL/GenBank/DDBJ databases">
        <title>C459-1 draft genome sequence.</title>
        <authorList>
            <person name="Zhang X.-F."/>
        </authorList>
    </citation>
    <scope>NUCLEOTIDE SEQUENCE [LARGE SCALE GENOMIC DNA]</scope>
    <source>
        <strain evidence="3">C459-1</strain>
    </source>
</reference>
<gene>
    <name evidence="2" type="ORF">JKG61_22530</name>
</gene>
<feature type="transmembrane region" description="Helical" evidence="1">
    <location>
        <begin position="16"/>
        <end position="38"/>
    </location>
</feature>
<dbReference type="Proteomes" id="UP000625283">
    <property type="component" value="Unassembled WGS sequence"/>
</dbReference>
<evidence type="ECO:0000313" key="3">
    <source>
        <dbReference type="Proteomes" id="UP000625283"/>
    </source>
</evidence>
<evidence type="ECO:0000256" key="1">
    <source>
        <dbReference type="SAM" id="Phobius"/>
    </source>
</evidence>
<keyword evidence="1" id="KW-0812">Transmembrane</keyword>
<name>A0ABS1RB23_9SPHI</name>
<organism evidence="2 3">
    <name type="scientific">Sphingobacterium faecale</name>
    <dbReference type="NCBI Taxonomy" id="2803775"/>
    <lineage>
        <taxon>Bacteria</taxon>
        <taxon>Pseudomonadati</taxon>
        <taxon>Bacteroidota</taxon>
        <taxon>Sphingobacteriia</taxon>
        <taxon>Sphingobacteriales</taxon>
        <taxon>Sphingobacteriaceae</taxon>
        <taxon>Sphingobacterium</taxon>
    </lineage>
</organism>
<comment type="caution">
    <text evidence="2">The sequence shown here is derived from an EMBL/GenBank/DDBJ whole genome shotgun (WGS) entry which is preliminary data.</text>
</comment>
<dbReference type="EMBL" id="JAERTY010000021">
    <property type="protein sequence ID" value="MBL1411550.1"/>
    <property type="molecule type" value="Genomic_DNA"/>
</dbReference>
<protein>
    <submittedName>
        <fullName evidence="2">Uncharacterized protein</fullName>
    </submittedName>
</protein>